<name>A0A0H5QM25_9ZZZZ</name>
<evidence type="ECO:0000313" key="1">
    <source>
        <dbReference type="EMBL" id="CRY96802.1"/>
    </source>
</evidence>
<accession>A0A0H5QM25</accession>
<reference evidence="1" key="1">
    <citation type="submission" date="2015-06" db="EMBL/GenBank/DDBJ databases">
        <authorList>
            <person name="Joergensen T."/>
        </authorList>
    </citation>
    <scope>NUCLEOTIDE SEQUENCE</scope>
    <source>
        <strain evidence="1">RGFK1279</strain>
    </source>
</reference>
<reference evidence="1" key="2">
    <citation type="submission" date="2015-07" db="EMBL/GenBank/DDBJ databases">
        <title>Plasmids, circular viruses and viroids from rat gut.</title>
        <authorList>
            <person name="Jorgensen T.J."/>
            <person name="Hansen M.A."/>
            <person name="Xu Z."/>
            <person name="Tabak M.A."/>
            <person name="Sorensen S.J."/>
            <person name="Hansen L.H."/>
        </authorList>
    </citation>
    <scope>NUCLEOTIDE SEQUENCE</scope>
    <source>
        <strain evidence="1">RGFK1279</strain>
    </source>
</reference>
<organism evidence="1">
    <name type="scientific">uncultured prokaryote</name>
    <dbReference type="NCBI Taxonomy" id="198431"/>
    <lineage>
        <taxon>unclassified sequences</taxon>
        <taxon>environmental samples</taxon>
    </lineage>
</organism>
<sequence length="211" mass="22056">MTVASVARFVFSGALPGGEIWNTGLMIDYPTPPSDATALLADMTAIVADADWGTWFAEVGNLNVAGTTFDLFTAYYYSTFPGAADFQAELALTGFAPGGTVAHPDQVSIVATTLTGLSGRRNRGRMYLPMTGKAIATASQLTDANCSDVATAVVDLIHAIASNTAGAEAAVVSSVGSTKHLITAVRCDSRPDIQRRRANRQTVLHTETVAV</sequence>
<dbReference type="AlphaFoldDB" id="A0A0H5QM25"/>
<proteinExistence type="predicted"/>
<protein>
    <submittedName>
        <fullName evidence="1">Uncharacterized protein</fullName>
    </submittedName>
</protein>
<dbReference type="EMBL" id="LN853849">
    <property type="protein sequence ID" value="CRY96802.1"/>
    <property type="molecule type" value="Genomic_DNA"/>
</dbReference>